<feature type="region of interest" description="Disordered" evidence="10">
    <location>
        <begin position="172"/>
        <end position="204"/>
    </location>
</feature>
<keyword evidence="8" id="KW-0449">Lipoprotein</keyword>
<dbReference type="PROSITE" id="PS51420">
    <property type="entry name" value="RHO"/>
    <property type="match status" value="1"/>
</dbReference>
<dbReference type="GO" id="GO:0005886">
    <property type="term" value="C:plasma membrane"/>
    <property type="evidence" value="ECO:0007669"/>
    <property type="project" value="UniProtKB-SubCell"/>
</dbReference>
<reference evidence="11 12" key="1">
    <citation type="journal article" date="2018" name="BMC Genomics">
        <title>The genome of Naegleria lovaniensis, the basis for a comparative approach to unravel pathogenicity factors of the human pathogenic amoeba N. fowleri.</title>
        <authorList>
            <person name="Liechti N."/>
            <person name="Schurch N."/>
            <person name="Bruggmann R."/>
            <person name="Wittwer M."/>
        </authorList>
    </citation>
    <scope>NUCLEOTIDE SEQUENCE [LARGE SCALE GENOMIC DNA]</scope>
    <source>
        <strain evidence="11 12">ATCC 30569</strain>
    </source>
</reference>
<dbReference type="SUPFAM" id="SSF52540">
    <property type="entry name" value="P-loop containing nucleoside triphosphate hydrolases"/>
    <property type="match status" value="1"/>
</dbReference>
<dbReference type="PANTHER" id="PTHR24070">
    <property type="entry name" value="RAS, DI-RAS, AND RHEB FAMILY MEMBERS OF SMALL GTPASE SUPERFAMILY"/>
    <property type="match status" value="1"/>
</dbReference>
<evidence type="ECO:0000256" key="5">
    <source>
        <dbReference type="ARBA" id="ARBA00022741"/>
    </source>
</evidence>
<protein>
    <recommendedName>
        <fullName evidence="13">Ras family small GTPase</fullName>
    </recommendedName>
</protein>
<dbReference type="Proteomes" id="UP000816034">
    <property type="component" value="Unassembled WGS sequence"/>
</dbReference>
<evidence type="ECO:0000256" key="10">
    <source>
        <dbReference type="SAM" id="MobiDB-lite"/>
    </source>
</evidence>
<evidence type="ECO:0000313" key="12">
    <source>
        <dbReference type="Proteomes" id="UP000816034"/>
    </source>
</evidence>
<dbReference type="NCBIfam" id="TIGR00231">
    <property type="entry name" value="small_GTP"/>
    <property type="match status" value="1"/>
</dbReference>
<name>A0AA88GN29_NAELO</name>
<dbReference type="SMART" id="SM00176">
    <property type="entry name" value="RAN"/>
    <property type="match status" value="1"/>
</dbReference>
<dbReference type="PROSITE" id="PS51421">
    <property type="entry name" value="RAS"/>
    <property type="match status" value="1"/>
</dbReference>
<dbReference type="InterPro" id="IPR020849">
    <property type="entry name" value="Small_GTPase_Ras-type"/>
</dbReference>
<keyword evidence="5" id="KW-0547">Nucleotide-binding</keyword>
<evidence type="ECO:0000256" key="4">
    <source>
        <dbReference type="ARBA" id="ARBA00022481"/>
    </source>
</evidence>
<evidence type="ECO:0000256" key="8">
    <source>
        <dbReference type="ARBA" id="ARBA00023288"/>
    </source>
</evidence>
<keyword evidence="4" id="KW-0488">Methylation</keyword>
<gene>
    <name evidence="11" type="ORF">C9374_007540</name>
</gene>
<dbReference type="SMART" id="SM00174">
    <property type="entry name" value="RHO"/>
    <property type="match status" value="1"/>
</dbReference>
<sequence length="217" mass="24323">MAEYKFVVLGSGGVGKSALTIQFIQGNFVEKYDPTIEDSYRKQIEVDGKACMLDILDTAGQEEYSAMRDQYMRTGQAFILVYSITDPSSFEDLLTIHEQLLRSKDADEVPIVLVGNKCDLEEERAVSKEEGKSMAEKFGDHCKFLEASAKESINVEEIFTSLVRLVDKFENGGGDDDDADEKDDEKEGKKNEKKKKDSSGKKKINININLPKKCLVL</sequence>
<dbReference type="Gene3D" id="3.40.50.300">
    <property type="entry name" value="P-loop containing nucleotide triphosphate hydrolases"/>
    <property type="match status" value="1"/>
</dbReference>
<feature type="compositionally biased region" description="Acidic residues" evidence="10">
    <location>
        <begin position="173"/>
        <end position="184"/>
    </location>
</feature>
<feature type="compositionally biased region" description="Basic and acidic residues" evidence="10">
    <location>
        <begin position="185"/>
        <end position="200"/>
    </location>
</feature>
<keyword evidence="7" id="KW-0472">Membrane</keyword>
<organism evidence="11 12">
    <name type="scientific">Naegleria lovaniensis</name>
    <name type="common">Amoeba</name>
    <dbReference type="NCBI Taxonomy" id="51637"/>
    <lineage>
        <taxon>Eukaryota</taxon>
        <taxon>Discoba</taxon>
        <taxon>Heterolobosea</taxon>
        <taxon>Tetramitia</taxon>
        <taxon>Eutetramitia</taxon>
        <taxon>Vahlkampfiidae</taxon>
        <taxon>Naegleria</taxon>
    </lineage>
</organism>
<evidence type="ECO:0000256" key="6">
    <source>
        <dbReference type="ARBA" id="ARBA00023134"/>
    </source>
</evidence>
<dbReference type="SMART" id="SM00175">
    <property type="entry name" value="RAB"/>
    <property type="match status" value="1"/>
</dbReference>
<dbReference type="InterPro" id="IPR005225">
    <property type="entry name" value="Small_GTP-bd"/>
</dbReference>
<dbReference type="GO" id="GO:0003924">
    <property type="term" value="F:GTPase activity"/>
    <property type="evidence" value="ECO:0007669"/>
    <property type="project" value="InterPro"/>
</dbReference>
<dbReference type="AlphaFoldDB" id="A0AA88GN29"/>
<dbReference type="EMBL" id="PYSW02000029">
    <property type="protein sequence ID" value="KAG2379401.1"/>
    <property type="molecule type" value="Genomic_DNA"/>
</dbReference>
<dbReference type="RefSeq" id="XP_044546663.1">
    <property type="nucleotide sequence ID" value="XM_044697517.1"/>
</dbReference>
<accession>A0AA88GN29</accession>
<dbReference type="CDD" id="cd00876">
    <property type="entry name" value="Ras"/>
    <property type="match status" value="1"/>
</dbReference>
<evidence type="ECO:0000256" key="3">
    <source>
        <dbReference type="ARBA" id="ARBA00022475"/>
    </source>
</evidence>
<comment type="caution">
    <text evidence="11">The sequence shown here is derived from an EMBL/GenBank/DDBJ whole genome shotgun (WGS) entry which is preliminary data.</text>
</comment>
<evidence type="ECO:0000313" key="11">
    <source>
        <dbReference type="EMBL" id="KAG2379401.1"/>
    </source>
</evidence>
<keyword evidence="3" id="KW-1003">Cell membrane</keyword>
<dbReference type="FunFam" id="3.40.50.300:FF:000080">
    <property type="entry name" value="Ras-like GTPase Ras1"/>
    <property type="match status" value="1"/>
</dbReference>
<keyword evidence="6" id="KW-0342">GTP-binding</keyword>
<evidence type="ECO:0000256" key="1">
    <source>
        <dbReference type="ARBA" id="ARBA00004193"/>
    </source>
</evidence>
<dbReference type="Pfam" id="PF00071">
    <property type="entry name" value="Ras"/>
    <property type="match status" value="1"/>
</dbReference>
<keyword evidence="9" id="KW-0636">Prenylation</keyword>
<dbReference type="GeneID" id="68099994"/>
<proteinExistence type="inferred from homology"/>
<dbReference type="GO" id="GO:0005525">
    <property type="term" value="F:GTP binding"/>
    <property type="evidence" value="ECO:0007669"/>
    <property type="project" value="UniProtKB-KW"/>
</dbReference>
<dbReference type="InterPro" id="IPR027417">
    <property type="entry name" value="P-loop_NTPase"/>
</dbReference>
<dbReference type="SMART" id="SM00173">
    <property type="entry name" value="RAS"/>
    <property type="match status" value="1"/>
</dbReference>
<evidence type="ECO:0008006" key="13">
    <source>
        <dbReference type="Google" id="ProtNLM"/>
    </source>
</evidence>
<comment type="similarity">
    <text evidence="2">Belongs to the small GTPase superfamily. Ras family.</text>
</comment>
<dbReference type="GO" id="GO:0007165">
    <property type="term" value="P:signal transduction"/>
    <property type="evidence" value="ECO:0007669"/>
    <property type="project" value="InterPro"/>
</dbReference>
<keyword evidence="12" id="KW-1185">Reference proteome</keyword>
<dbReference type="PRINTS" id="PR00449">
    <property type="entry name" value="RASTRNSFRMNG"/>
</dbReference>
<dbReference type="InterPro" id="IPR001806">
    <property type="entry name" value="Small_GTPase"/>
</dbReference>
<comment type="subcellular location">
    <subcellularLocation>
        <location evidence="1">Cell membrane</location>
        <topology evidence="1">Lipid-anchor</topology>
    </subcellularLocation>
</comment>
<evidence type="ECO:0000256" key="7">
    <source>
        <dbReference type="ARBA" id="ARBA00023136"/>
    </source>
</evidence>
<evidence type="ECO:0000256" key="9">
    <source>
        <dbReference type="ARBA" id="ARBA00023289"/>
    </source>
</evidence>
<evidence type="ECO:0000256" key="2">
    <source>
        <dbReference type="ARBA" id="ARBA00008344"/>
    </source>
</evidence>
<dbReference type="PROSITE" id="PS51419">
    <property type="entry name" value="RAB"/>
    <property type="match status" value="1"/>
</dbReference>